<protein>
    <submittedName>
        <fullName evidence="1">Uncharacterized protein</fullName>
    </submittedName>
</protein>
<proteinExistence type="predicted"/>
<organism evidence="1 2">
    <name type="scientific">Thalictrum thalictroides</name>
    <name type="common">Rue-anemone</name>
    <name type="synonym">Anemone thalictroides</name>
    <dbReference type="NCBI Taxonomy" id="46969"/>
    <lineage>
        <taxon>Eukaryota</taxon>
        <taxon>Viridiplantae</taxon>
        <taxon>Streptophyta</taxon>
        <taxon>Embryophyta</taxon>
        <taxon>Tracheophyta</taxon>
        <taxon>Spermatophyta</taxon>
        <taxon>Magnoliopsida</taxon>
        <taxon>Ranunculales</taxon>
        <taxon>Ranunculaceae</taxon>
        <taxon>Thalictroideae</taxon>
        <taxon>Thalictrum</taxon>
    </lineage>
</organism>
<dbReference type="Proteomes" id="UP000554482">
    <property type="component" value="Unassembled WGS sequence"/>
</dbReference>
<accession>A0A7J6WTF9</accession>
<gene>
    <name evidence="1" type="ORF">FRX31_010176</name>
</gene>
<comment type="caution">
    <text evidence="1">The sequence shown here is derived from an EMBL/GenBank/DDBJ whole genome shotgun (WGS) entry which is preliminary data.</text>
</comment>
<evidence type="ECO:0000313" key="1">
    <source>
        <dbReference type="EMBL" id="KAF5200237.1"/>
    </source>
</evidence>
<dbReference type="EMBL" id="JABWDY010010989">
    <property type="protein sequence ID" value="KAF5200237.1"/>
    <property type="molecule type" value="Genomic_DNA"/>
</dbReference>
<evidence type="ECO:0000313" key="2">
    <source>
        <dbReference type="Proteomes" id="UP000554482"/>
    </source>
</evidence>
<name>A0A7J6WTF9_THATH</name>
<keyword evidence="2" id="KW-1185">Reference proteome</keyword>
<reference evidence="1 2" key="1">
    <citation type="submission" date="2020-06" db="EMBL/GenBank/DDBJ databases">
        <title>Transcriptomic and genomic resources for Thalictrum thalictroides and T. hernandezii: Facilitating candidate gene discovery in an emerging model plant lineage.</title>
        <authorList>
            <person name="Arias T."/>
            <person name="Riano-Pachon D.M."/>
            <person name="Di Stilio V.S."/>
        </authorList>
    </citation>
    <scope>NUCLEOTIDE SEQUENCE [LARGE SCALE GENOMIC DNA]</scope>
    <source>
        <strain evidence="2">cv. WT478/WT964</strain>
        <tissue evidence="1">Leaves</tissue>
    </source>
</reference>
<dbReference type="AlphaFoldDB" id="A0A7J6WTF9"/>
<sequence>MIEDKKILSQDVFIVATNGSTRILHGLTFISLLDRLQLDALGSGIVQQVQSTLKAQTTILFFGRQSFNSIWFEKPMKIGMDCSFDEQPRE</sequence>